<dbReference type="GO" id="GO:0005667">
    <property type="term" value="C:transcription regulator complex"/>
    <property type="evidence" value="ECO:0007669"/>
    <property type="project" value="TreeGrafter"/>
</dbReference>
<proteinExistence type="inferred from homology"/>
<keyword evidence="9" id="KW-1185">Reference proteome</keyword>
<name>A0A8I6SCV7_CIMLE</name>
<evidence type="ECO:0000256" key="3">
    <source>
        <dbReference type="ARBA" id="ARBA00023125"/>
    </source>
</evidence>
<keyword evidence="5" id="KW-0175">Coiled coil</keyword>
<reference evidence="8" key="1">
    <citation type="submission" date="2022-01" db="UniProtKB">
        <authorList>
            <consortium name="EnsemblMetazoa"/>
        </authorList>
    </citation>
    <scope>IDENTIFICATION</scope>
</reference>
<keyword evidence="3" id="KW-0238">DNA-binding</keyword>
<dbReference type="PANTHER" id="PTHR11462">
    <property type="entry name" value="JUN TRANSCRIPTION FACTOR-RELATED"/>
    <property type="match status" value="1"/>
</dbReference>
<dbReference type="Gene3D" id="1.20.5.170">
    <property type="match status" value="1"/>
</dbReference>
<dbReference type="PROSITE" id="PS50217">
    <property type="entry name" value="BZIP"/>
    <property type="match status" value="1"/>
</dbReference>
<sequence>MVRYSTDTKMEPTFYEEHSYDGNNPREALKRNMTLDLNGRNGKMFKLNPAVTGAPVLSSPDLNMLKLGSPELERLIIDQQNGIGGNSGLPTQILFPKNVTEEQEIYARGFVEALNELHHSDSSQSGMQHAEASSDSSVMAYHPLETHYRPNYAFAVSPPGSSIKEEPQTVPDSPPVSPLDMECQEKIKLERKRYRNRVAASKCRKRKLERIALLEGKVKMLKSENAELSQSVSSLRERVYRLKQELMQHVQCGCNVVFAPHHQQQA</sequence>
<dbReference type="OMA" id="PFFDGTM"/>
<evidence type="ECO:0000256" key="6">
    <source>
        <dbReference type="SAM" id="MobiDB-lite"/>
    </source>
</evidence>
<dbReference type="GO" id="GO:0051726">
    <property type="term" value="P:regulation of cell cycle"/>
    <property type="evidence" value="ECO:0007669"/>
    <property type="project" value="TreeGrafter"/>
</dbReference>
<evidence type="ECO:0000256" key="4">
    <source>
        <dbReference type="ARBA" id="ARBA00023163"/>
    </source>
</evidence>
<dbReference type="InterPro" id="IPR004827">
    <property type="entry name" value="bZIP"/>
</dbReference>
<accession>A0A8I6SCV7</accession>
<feature type="compositionally biased region" description="Basic and acidic residues" evidence="6">
    <location>
        <begin position="1"/>
        <end position="20"/>
    </location>
</feature>
<dbReference type="InterPro" id="IPR005643">
    <property type="entry name" value="JNK"/>
</dbReference>
<comment type="similarity">
    <text evidence="1">Belongs to the bZIP family. Jun subfamily.</text>
</comment>
<dbReference type="GO" id="GO:0000981">
    <property type="term" value="F:DNA-binding transcription factor activity, RNA polymerase II-specific"/>
    <property type="evidence" value="ECO:0007669"/>
    <property type="project" value="TreeGrafter"/>
</dbReference>
<keyword evidence="2" id="KW-0805">Transcription regulation</keyword>
<dbReference type="SUPFAM" id="SSF57959">
    <property type="entry name" value="Leucine zipper domain"/>
    <property type="match status" value="1"/>
</dbReference>
<organism evidence="8 9">
    <name type="scientific">Cimex lectularius</name>
    <name type="common">Bed bug</name>
    <name type="synonym">Acanthia lectularia</name>
    <dbReference type="NCBI Taxonomy" id="79782"/>
    <lineage>
        <taxon>Eukaryota</taxon>
        <taxon>Metazoa</taxon>
        <taxon>Ecdysozoa</taxon>
        <taxon>Arthropoda</taxon>
        <taxon>Hexapoda</taxon>
        <taxon>Insecta</taxon>
        <taxon>Pterygota</taxon>
        <taxon>Neoptera</taxon>
        <taxon>Paraneoptera</taxon>
        <taxon>Hemiptera</taxon>
        <taxon>Heteroptera</taxon>
        <taxon>Panheteroptera</taxon>
        <taxon>Cimicomorpha</taxon>
        <taxon>Cimicidae</taxon>
        <taxon>Cimex</taxon>
    </lineage>
</organism>
<dbReference type="PANTHER" id="PTHR11462:SF35">
    <property type="entry name" value="TRANSCRIPTION FACTOR JRA"/>
    <property type="match status" value="1"/>
</dbReference>
<dbReference type="Pfam" id="PF00170">
    <property type="entry name" value="bZIP_1"/>
    <property type="match status" value="1"/>
</dbReference>
<feature type="coiled-coil region" evidence="5">
    <location>
        <begin position="204"/>
        <end position="245"/>
    </location>
</feature>
<feature type="region of interest" description="Disordered" evidence="6">
    <location>
        <begin position="160"/>
        <end position="179"/>
    </location>
</feature>
<dbReference type="RefSeq" id="XP_014258249.1">
    <property type="nucleotide sequence ID" value="XM_014402763.2"/>
</dbReference>
<dbReference type="SMART" id="SM00338">
    <property type="entry name" value="BRLZ"/>
    <property type="match status" value="1"/>
</dbReference>
<dbReference type="InterPro" id="IPR050946">
    <property type="entry name" value="AP-1_TF_bZIP"/>
</dbReference>
<feature type="region of interest" description="Disordered" evidence="6">
    <location>
        <begin position="1"/>
        <end position="26"/>
    </location>
</feature>
<dbReference type="FunFam" id="1.20.5.170:FF:000012">
    <property type="entry name" value="Putative transcription factor AP-1"/>
    <property type="match status" value="1"/>
</dbReference>
<evidence type="ECO:0000256" key="2">
    <source>
        <dbReference type="ARBA" id="ARBA00023015"/>
    </source>
</evidence>
<dbReference type="PRINTS" id="PR00043">
    <property type="entry name" value="LEUZIPPRJUN"/>
</dbReference>
<evidence type="ECO:0000313" key="9">
    <source>
        <dbReference type="Proteomes" id="UP000494040"/>
    </source>
</evidence>
<feature type="domain" description="BZIP" evidence="7">
    <location>
        <begin position="186"/>
        <end position="249"/>
    </location>
</feature>
<dbReference type="Pfam" id="PF03957">
    <property type="entry name" value="Jun"/>
    <property type="match status" value="1"/>
</dbReference>
<dbReference type="OrthoDB" id="2187714at2759"/>
<evidence type="ECO:0000259" key="7">
    <source>
        <dbReference type="PROSITE" id="PS50217"/>
    </source>
</evidence>
<dbReference type="GO" id="GO:0042127">
    <property type="term" value="P:regulation of cell population proliferation"/>
    <property type="evidence" value="ECO:0007669"/>
    <property type="project" value="TreeGrafter"/>
</dbReference>
<evidence type="ECO:0000256" key="5">
    <source>
        <dbReference type="SAM" id="Coils"/>
    </source>
</evidence>
<protein>
    <recommendedName>
        <fullName evidence="7">BZIP domain-containing protein</fullName>
    </recommendedName>
</protein>
<dbReference type="KEGG" id="clec:106671812"/>
<dbReference type="AlphaFoldDB" id="A0A8I6SCV7"/>
<dbReference type="PROSITE" id="PS00036">
    <property type="entry name" value="BZIP_BASIC"/>
    <property type="match status" value="1"/>
</dbReference>
<dbReference type="CDD" id="cd14696">
    <property type="entry name" value="bZIP_Jun"/>
    <property type="match status" value="1"/>
</dbReference>
<dbReference type="InterPro" id="IPR002112">
    <property type="entry name" value="Leuzip_Jun"/>
</dbReference>
<dbReference type="Proteomes" id="UP000494040">
    <property type="component" value="Unassembled WGS sequence"/>
</dbReference>
<evidence type="ECO:0000256" key="1">
    <source>
        <dbReference type="ARBA" id="ARBA00006882"/>
    </source>
</evidence>
<dbReference type="EnsemblMetazoa" id="XM_014402763.2">
    <property type="protein sequence ID" value="XP_014258249.1"/>
    <property type="gene ID" value="LOC106671812"/>
</dbReference>
<evidence type="ECO:0000313" key="8">
    <source>
        <dbReference type="EnsemblMetazoa" id="XP_014258249.1"/>
    </source>
</evidence>
<dbReference type="GO" id="GO:0005634">
    <property type="term" value="C:nucleus"/>
    <property type="evidence" value="ECO:0007669"/>
    <property type="project" value="UniProtKB-ARBA"/>
</dbReference>
<dbReference type="InterPro" id="IPR046347">
    <property type="entry name" value="bZIP_sf"/>
</dbReference>
<keyword evidence="4" id="KW-0804">Transcription</keyword>
<dbReference type="GO" id="GO:0000978">
    <property type="term" value="F:RNA polymerase II cis-regulatory region sequence-specific DNA binding"/>
    <property type="evidence" value="ECO:0007669"/>
    <property type="project" value="TreeGrafter"/>
</dbReference>
<dbReference type="GeneID" id="106671812"/>